<organism evidence="2 3">
    <name type="scientific">Dorcoceras hygrometricum</name>
    <dbReference type="NCBI Taxonomy" id="472368"/>
    <lineage>
        <taxon>Eukaryota</taxon>
        <taxon>Viridiplantae</taxon>
        <taxon>Streptophyta</taxon>
        <taxon>Embryophyta</taxon>
        <taxon>Tracheophyta</taxon>
        <taxon>Spermatophyta</taxon>
        <taxon>Magnoliopsida</taxon>
        <taxon>eudicotyledons</taxon>
        <taxon>Gunneridae</taxon>
        <taxon>Pentapetalae</taxon>
        <taxon>asterids</taxon>
        <taxon>lamiids</taxon>
        <taxon>Lamiales</taxon>
        <taxon>Gesneriaceae</taxon>
        <taxon>Didymocarpoideae</taxon>
        <taxon>Trichosporeae</taxon>
        <taxon>Loxocarpinae</taxon>
        <taxon>Dorcoceras</taxon>
    </lineage>
</organism>
<feature type="region of interest" description="Disordered" evidence="1">
    <location>
        <begin position="135"/>
        <end position="174"/>
    </location>
</feature>
<dbReference type="GO" id="GO:0016740">
    <property type="term" value="F:transferase activity"/>
    <property type="evidence" value="ECO:0007669"/>
    <property type="project" value="UniProtKB-KW"/>
</dbReference>
<feature type="compositionally biased region" description="Polar residues" evidence="1">
    <location>
        <begin position="64"/>
        <end position="85"/>
    </location>
</feature>
<dbReference type="AlphaFoldDB" id="A0A2Z7BSW3"/>
<feature type="region of interest" description="Disordered" evidence="1">
    <location>
        <begin position="1"/>
        <end position="121"/>
    </location>
</feature>
<dbReference type="Proteomes" id="UP000250235">
    <property type="component" value="Unassembled WGS sequence"/>
</dbReference>
<proteinExistence type="predicted"/>
<dbReference type="EMBL" id="KV002870">
    <property type="protein sequence ID" value="KZV37474.1"/>
    <property type="molecule type" value="Genomic_DNA"/>
</dbReference>
<keyword evidence="3" id="KW-1185">Reference proteome</keyword>
<gene>
    <name evidence="2" type="ORF">F511_44164</name>
</gene>
<evidence type="ECO:0000256" key="1">
    <source>
        <dbReference type="SAM" id="MobiDB-lite"/>
    </source>
</evidence>
<keyword evidence="2" id="KW-0808">Transferase</keyword>
<evidence type="ECO:0000313" key="2">
    <source>
        <dbReference type="EMBL" id="KZV37474.1"/>
    </source>
</evidence>
<evidence type="ECO:0000313" key="3">
    <source>
        <dbReference type="Proteomes" id="UP000250235"/>
    </source>
</evidence>
<reference evidence="2 3" key="1">
    <citation type="journal article" date="2015" name="Proc. Natl. Acad. Sci. U.S.A.">
        <title>The resurrection genome of Boea hygrometrica: A blueprint for survival of dehydration.</title>
        <authorList>
            <person name="Xiao L."/>
            <person name="Yang G."/>
            <person name="Zhang L."/>
            <person name="Yang X."/>
            <person name="Zhao S."/>
            <person name="Ji Z."/>
            <person name="Zhou Q."/>
            <person name="Hu M."/>
            <person name="Wang Y."/>
            <person name="Chen M."/>
            <person name="Xu Y."/>
            <person name="Jin H."/>
            <person name="Xiao X."/>
            <person name="Hu G."/>
            <person name="Bao F."/>
            <person name="Hu Y."/>
            <person name="Wan P."/>
            <person name="Li L."/>
            <person name="Deng X."/>
            <person name="Kuang T."/>
            <person name="Xiang C."/>
            <person name="Zhu J.K."/>
            <person name="Oliver M.J."/>
            <person name="He Y."/>
        </authorList>
    </citation>
    <scope>NUCLEOTIDE SEQUENCE [LARGE SCALE GENOMIC DNA]</scope>
    <source>
        <strain evidence="3">cv. XS01</strain>
    </source>
</reference>
<name>A0A2Z7BSW3_9LAMI</name>
<sequence>MTGNPAVIDLTNMDQPQDQCTTSTPAVGNEATKNQDAAQPEVAPAGSTHQSISTSPAGQPAARTYQSASGPTTGQPVASSLQLISSPPADQPVASTSRPPADLPVASTSYQLEAYDDKQSDRAETWFDRAFDEMLQNDSPVVTPSDTDEEEETMDVSAAGGDQQVQSSAEGTTDDDLLSIEEHQARIPFNASLPSTLAPTITPIRFGQGIEFREVDAYKANLP</sequence>
<protein>
    <submittedName>
        <fullName evidence="2">MYST-like histone acetyltransferase 1</fullName>
    </submittedName>
</protein>
<feature type="compositionally biased region" description="Polar residues" evidence="1">
    <location>
        <begin position="136"/>
        <end position="145"/>
    </location>
</feature>
<accession>A0A2Z7BSW3</accession>
<feature type="compositionally biased region" description="Polar residues" evidence="1">
    <location>
        <begin position="12"/>
        <end position="37"/>
    </location>
</feature>
<feature type="compositionally biased region" description="Polar residues" evidence="1">
    <location>
        <begin position="47"/>
        <end position="57"/>
    </location>
</feature>